<dbReference type="RefSeq" id="WP_135209305.1">
    <property type="nucleotide sequence ID" value="NZ_SPVF01000264.1"/>
</dbReference>
<gene>
    <name evidence="2" type="ORF">E4L96_21675</name>
</gene>
<organism evidence="2 3">
    <name type="scientific">Zemynaea arenosa</name>
    <dbReference type="NCBI Taxonomy" id="2561931"/>
    <lineage>
        <taxon>Bacteria</taxon>
        <taxon>Pseudomonadati</taxon>
        <taxon>Pseudomonadota</taxon>
        <taxon>Betaproteobacteria</taxon>
        <taxon>Burkholderiales</taxon>
        <taxon>Oxalobacteraceae</taxon>
        <taxon>Telluria group</taxon>
        <taxon>Zemynaea</taxon>
    </lineage>
</organism>
<dbReference type="OrthoDB" id="9776116at2"/>
<dbReference type="InterPro" id="IPR036465">
    <property type="entry name" value="vWFA_dom_sf"/>
</dbReference>
<dbReference type="EMBL" id="SPVF01000264">
    <property type="protein sequence ID" value="TFW11373.1"/>
    <property type="molecule type" value="Genomic_DNA"/>
</dbReference>
<feature type="non-terminal residue" evidence="2">
    <location>
        <position position="1"/>
    </location>
</feature>
<evidence type="ECO:0000313" key="2">
    <source>
        <dbReference type="EMBL" id="TFW11373.1"/>
    </source>
</evidence>
<dbReference type="InterPro" id="IPR002881">
    <property type="entry name" value="DUF58"/>
</dbReference>
<reference evidence="2 3" key="1">
    <citation type="submission" date="2019-03" db="EMBL/GenBank/DDBJ databases">
        <title>Draft Genome Sequence of Massilia arenosa sp. nov., a Novel Massilia Species Isolated from a Sandy-loam Maize Soil.</title>
        <authorList>
            <person name="Raths R."/>
            <person name="Peta V."/>
            <person name="Bucking H."/>
        </authorList>
    </citation>
    <scope>NUCLEOTIDE SEQUENCE [LARGE SCALE GENOMIC DNA]</scope>
    <source>
        <strain evidence="2 3">MC02</strain>
    </source>
</reference>
<dbReference type="PANTHER" id="PTHR33608:SF3">
    <property type="entry name" value="SLR2013 PROTEIN"/>
    <property type="match status" value="1"/>
</dbReference>
<protein>
    <submittedName>
        <fullName evidence="2">DUF58 domain-containing protein</fullName>
    </submittedName>
</protein>
<dbReference type="Pfam" id="PF01882">
    <property type="entry name" value="DUF58"/>
    <property type="match status" value="1"/>
</dbReference>
<keyword evidence="3" id="KW-1185">Reference proteome</keyword>
<name>A0A4Y9RR68_9BURK</name>
<evidence type="ECO:0000313" key="3">
    <source>
        <dbReference type="Proteomes" id="UP000298438"/>
    </source>
</evidence>
<dbReference type="SUPFAM" id="SSF53300">
    <property type="entry name" value="vWA-like"/>
    <property type="match status" value="1"/>
</dbReference>
<dbReference type="Gene3D" id="3.40.50.410">
    <property type="entry name" value="von Willebrand factor, type A domain"/>
    <property type="match status" value="1"/>
</dbReference>
<dbReference type="PANTHER" id="PTHR33608">
    <property type="entry name" value="BLL2464 PROTEIN"/>
    <property type="match status" value="1"/>
</dbReference>
<accession>A0A4Y9RR68</accession>
<comment type="caution">
    <text evidence="2">The sequence shown here is derived from an EMBL/GenBank/DDBJ whole genome shotgun (WGS) entry which is preliminary data.</text>
</comment>
<sequence length="393" mass="43793">ALADGWLGRRSPPLRVERQAPGVLSLGSWRPVTLRVHNGAARDTGVEVFDGYPGIWDMEGLPHLAAVPGGGYMDVTYRVRAQERGDAAFEQAWLRVPSPLGLWWVAHRMGAAQEVRVFPDFSAILRQTLRGADRNAPTAGALLRRQRGEGTEFRQLREYRRGDSLRSIDWKATARHRKPISREYQSERDQQVVFLLDTGRRMLARDGATSHFDHALNAVLTLSFVAAKQGDAVGLMSFGETTRWIAPGKGTVGVDRMLAGVYDLQPTETAPDYARAAQDLLGRLSRRAFVVLITNLRDEDDRALRTACELLAGRHLVLVASLRERALDAVGQQDVVGFDAALRMAGTEIYLRQRHEAIRQLGLPRDRLIDVTPEKLGVTLLNRYYDIKESGAL</sequence>
<feature type="domain" description="DUF58" evidence="1">
    <location>
        <begin position="156"/>
        <end position="338"/>
    </location>
</feature>
<dbReference type="Proteomes" id="UP000298438">
    <property type="component" value="Unassembled WGS sequence"/>
</dbReference>
<dbReference type="AlphaFoldDB" id="A0A4Y9RR68"/>
<dbReference type="CDD" id="cd00198">
    <property type="entry name" value="vWFA"/>
    <property type="match status" value="1"/>
</dbReference>
<evidence type="ECO:0000259" key="1">
    <source>
        <dbReference type="Pfam" id="PF01882"/>
    </source>
</evidence>
<proteinExistence type="predicted"/>